<dbReference type="InterPro" id="IPR017959">
    <property type="entry name" value="Asn/Gln-tRNA_amidoTrfase_suB/E"/>
</dbReference>
<comment type="catalytic activity">
    <reaction evidence="10 11">
        <text>L-glutamyl-tRNA(Gln) + L-glutamine + ATP + H2O = L-glutaminyl-tRNA(Gln) + L-glutamate + ADP + phosphate + H(+)</text>
        <dbReference type="Rhea" id="RHEA:17521"/>
        <dbReference type="Rhea" id="RHEA-COMP:9681"/>
        <dbReference type="Rhea" id="RHEA-COMP:9684"/>
        <dbReference type="ChEBI" id="CHEBI:15377"/>
        <dbReference type="ChEBI" id="CHEBI:15378"/>
        <dbReference type="ChEBI" id="CHEBI:29985"/>
        <dbReference type="ChEBI" id="CHEBI:30616"/>
        <dbReference type="ChEBI" id="CHEBI:43474"/>
        <dbReference type="ChEBI" id="CHEBI:58359"/>
        <dbReference type="ChEBI" id="CHEBI:78520"/>
        <dbReference type="ChEBI" id="CHEBI:78521"/>
        <dbReference type="ChEBI" id="CHEBI:456216"/>
    </reaction>
</comment>
<dbReference type="NCBIfam" id="TIGR00133">
    <property type="entry name" value="gatB"/>
    <property type="match status" value="1"/>
</dbReference>
<keyword evidence="4 11" id="KW-0436">Ligase</keyword>
<dbReference type="InterPro" id="IPR006075">
    <property type="entry name" value="Asn/Gln-tRNA_Trfase_suB/E_cat"/>
</dbReference>
<dbReference type="PROSITE" id="PS01234">
    <property type="entry name" value="GATB"/>
    <property type="match status" value="1"/>
</dbReference>
<reference evidence="13" key="1">
    <citation type="submission" date="2022-05" db="EMBL/GenBank/DDBJ databases">
        <title>Single-amplified genomics reveal most streamlined microbe among free-living bacteria.</title>
        <authorList>
            <person name="Roda-Garcia J."/>
            <person name="Haro-Moreno J.M."/>
            <person name="Rodriguez-Valera F."/>
            <person name="Almagro-Moreno S."/>
            <person name="Lopez-Perez M."/>
        </authorList>
    </citation>
    <scope>NUCLEOTIDE SEQUENCE</scope>
    <source>
        <strain evidence="13">TMED112-D2-2</strain>
    </source>
</reference>
<evidence type="ECO:0000256" key="2">
    <source>
        <dbReference type="ARBA" id="ARBA00011123"/>
    </source>
</evidence>
<dbReference type="GO" id="GO:0070681">
    <property type="term" value="P:glutaminyl-tRNAGln biosynthesis via transamidation"/>
    <property type="evidence" value="ECO:0007669"/>
    <property type="project" value="TreeGrafter"/>
</dbReference>
<evidence type="ECO:0000256" key="7">
    <source>
        <dbReference type="ARBA" id="ARBA00022917"/>
    </source>
</evidence>
<evidence type="ECO:0000313" key="14">
    <source>
        <dbReference type="Proteomes" id="UP001056381"/>
    </source>
</evidence>
<comment type="similarity">
    <text evidence="1 11">Belongs to the GatB/GatE family. GatB subfamily.</text>
</comment>
<dbReference type="InterPro" id="IPR014746">
    <property type="entry name" value="Gln_synth/guanido_kin_cat_dom"/>
</dbReference>
<evidence type="ECO:0000256" key="8">
    <source>
        <dbReference type="ARBA" id="ARBA00024799"/>
    </source>
</evidence>
<dbReference type="EC" id="6.3.5.-" evidence="11"/>
<comment type="function">
    <text evidence="8 11">Allows the formation of correctly charged Asn-tRNA(Asn) or Gln-tRNA(Gln) through the transamidation of misacylated Asp-tRNA(Asn) or Glu-tRNA(Gln) in organisms which lack either or both of asparaginyl-tRNA or glutaminyl-tRNA synthetases. The reaction takes place in the presence of glutamine and ATP through an activated phospho-Asp-tRNA(Asn) or phospho-Glu-tRNA(Gln).</text>
</comment>
<dbReference type="Proteomes" id="UP001056381">
    <property type="component" value="Chromosome"/>
</dbReference>
<dbReference type="GO" id="GO:0006412">
    <property type="term" value="P:translation"/>
    <property type="evidence" value="ECO:0007669"/>
    <property type="project" value="UniProtKB-UniRule"/>
</dbReference>
<keyword evidence="7 11" id="KW-0648">Protein biosynthesis</keyword>
<dbReference type="InterPro" id="IPR004413">
    <property type="entry name" value="GatB"/>
</dbReference>
<dbReference type="InterPro" id="IPR023168">
    <property type="entry name" value="GatB_Yqey_C_2"/>
</dbReference>
<dbReference type="FunFam" id="1.10.10.410:FF:000001">
    <property type="entry name" value="Aspartyl/glutamyl-tRNA(Asn/Gln) amidotransferase subunit B"/>
    <property type="match status" value="1"/>
</dbReference>
<dbReference type="PANTHER" id="PTHR11659">
    <property type="entry name" value="GLUTAMYL-TRNA GLN AMIDOTRANSFERASE SUBUNIT B MITOCHONDRIAL AND PROKARYOTIC PET112-RELATED"/>
    <property type="match status" value="1"/>
</dbReference>
<evidence type="ECO:0000256" key="4">
    <source>
        <dbReference type="ARBA" id="ARBA00022598"/>
    </source>
</evidence>
<dbReference type="NCBIfam" id="NF004012">
    <property type="entry name" value="PRK05477.1-2"/>
    <property type="match status" value="1"/>
</dbReference>
<comment type="catalytic activity">
    <reaction evidence="9 11">
        <text>L-aspartyl-tRNA(Asn) + L-glutamine + ATP + H2O = L-asparaginyl-tRNA(Asn) + L-glutamate + ADP + phosphate + 2 H(+)</text>
        <dbReference type="Rhea" id="RHEA:14513"/>
        <dbReference type="Rhea" id="RHEA-COMP:9674"/>
        <dbReference type="Rhea" id="RHEA-COMP:9677"/>
        <dbReference type="ChEBI" id="CHEBI:15377"/>
        <dbReference type="ChEBI" id="CHEBI:15378"/>
        <dbReference type="ChEBI" id="CHEBI:29985"/>
        <dbReference type="ChEBI" id="CHEBI:30616"/>
        <dbReference type="ChEBI" id="CHEBI:43474"/>
        <dbReference type="ChEBI" id="CHEBI:58359"/>
        <dbReference type="ChEBI" id="CHEBI:78515"/>
        <dbReference type="ChEBI" id="CHEBI:78516"/>
        <dbReference type="ChEBI" id="CHEBI:456216"/>
    </reaction>
</comment>
<dbReference type="PANTHER" id="PTHR11659:SF0">
    <property type="entry name" value="GLUTAMYL-TRNA(GLN) AMIDOTRANSFERASE SUBUNIT B, MITOCHONDRIAL"/>
    <property type="match status" value="1"/>
</dbReference>
<dbReference type="Gene3D" id="1.10.150.380">
    <property type="entry name" value="GatB domain, N-terminal subdomain"/>
    <property type="match status" value="1"/>
</dbReference>
<dbReference type="Gene3D" id="1.10.10.410">
    <property type="match status" value="1"/>
</dbReference>
<evidence type="ECO:0000313" key="13">
    <source>
        <dbReference type="EMBL" id="URQ63454.1"/>
    </source>
</evidence>
<dbReference type="SMART" id="SM00845">
    <property type="entry name" value="GatB_Yqey"/>
    <property type="match status" value="1"/>
</dbReference>
<dbReference type="HAMAP" id="MF_00121">
    <property type="entry name" value="GatB"/>
    <property type="match status" value="1"/>
</dbReference>
<evidence type="ECO:0000256" key="6">
    <source>
        <dbReference type="ARBA" id="ARBA00022840"/>
    </source>
</evidence>
<dbReference type="Pfam" id="PF02637">
    <property type="entry name" value="GatB_Yqey"/>
    <property type="match status" value="1"/>
</dbReference>
<dbReference type="EMBL" id="CP097966">
    <property type="protein sequence ID" value="URQ63454.1"/>
    <property type="molecule type" value="Genomic_DNA"/>
</dbReference>
<keyword evidence="5 11" id="KW-0547">Nucleotide-binding</keyword>
<protein>
    <recommendedName>
        <fullName evidence="3 11">Aspartyl/glutamyl-tRNA(Asn/Gln) amidotransferase subunit B</fullName>
        <shortName evidence="11">Asp/Glu-ADT subunit B</shortName>
        <ecNumber evidence="11">6.3.5.-</ecNumber>
    </recommendedName>
</protein>
<keyword evidence="14" id="KW-1185">Reference proteome</keyword>
<gene>
    <name evidence="11 13" type="primary">gatB</name>
    <name evidence="13" type="ORF">M9B40_01460</name>
</gene>
<evidence type="ECO:0000256" key="1">
    <source>
        <dbReference type="ARBA" id="ARBA00005306"/>
    </source>
</evidence>
<evidence type="ECO:0000259" key="12">
    <source>
        <dbReference type="SMART" id="SM00845"/>
    </source>
</evidence>
<evidence type="ECO:0000256" key="5">
    <source>
        <dbReference type="ARBA" id="ARBA00022741"/>
    </source>
</evidence>
<organism evidence="13 14">
    <name type="scientific">SAR86 cluster bacterium</name>
    <dbReference type="NCBI Taxonomy" id="2030880"/>
    <lineage>
        <taxon>Bacteria</taxon>
        <taxon>Pseudomonadati</taxon>
        <taxon>Pseudomonadota</taxon>
        <taxon>Gammaproteobacteria</taxon>
        <taxon>SAR86 cluster</taxon>
    </lineage>
</organism>
<dbReference type="NCBIfam" id="NF004014">
    <property type="entry name" value="PRK05477.1-4"/>
    <property type="match status" value="1"/>
</dbReference>
<dbReference type="InterPro" id="IPR003789">
    <property type="entry name" value="Asn/Gln_tRNA_amidoTrase-B-like"/>
</dbReference>
<dbReference type="SUPFAM" id="SSF89095">
    <property type="entry name" value="GatB/YqeY motif"/>
    <property type="match status" value="1"/>
</dbReference>
<proteinExistence type="inferred from homology"/>
<dbReference type="InterPro" id="IPR017958">
    <property type="entry name" value="Gln-tRNA_amidoTrfase_suB_CS"/>
</dbReference>
<dbReference type="InterPro" id="IPR018027">
    <property type="entry name" value="Asn/Gln_amidotransferase"/>
</dbReference>
<comment type="subunit">
    <text evidence="2 11">Heterotrimer of A, B and C subunits.</text>
</comment>
<name>A0A9Q8X189_9GAMM</name>
<evidence type="ECO:0000256" key="11">
    <source>
        <dbReference type="HAMAP-Rule" id="MF_00121"/>
    </source>
</evidence>
<dbReference type="GO" id="GO:0005524">
    <property type="term" value="F:ATP binding"/>
    <property type="evidence" value="ECO:0007669"/>
    <property type="project" value="UniProtKB-KW"/>
</dbReference>
<evidence type="ECO:0000256" key="3">
    <source>
        <dbReference type="ARBA" id="ARBA00016923"/>
    </source>
</evidence>
<dbReference type="InterPro" id="IPR042114">
    <property type="entry name" value="GatB_C_1"/>
</dbReference>
<evidence type="ECO:0000256" key="10">
    <source>
        <dbReference type="ARBA" id="ARBA00047913"/>
    </source>
</evidence>
<sequence>MAQNSTLVNGWQPVIGLEIHVQLQTNTKLFSPAKNQFGEEANTLVDLIDMGLPGVLPVLNDGAVKQGIAFGLATNAEITKTMVFDRKNYFYPDLPKGYQITQLHYPIVKNGIVDVEGKQVRIHQAHLEEDAGKSMHDVYDSESVVDLNRSGVPLLEIVSEPDIRSAEEAVKYLKKIHQIITYLDISDGDMSQGSMRCDANVSIMRPDDKEFGIRAEIKNINSFRFVEKAINFEIKRQIKVLESGEKVEQETRLYDSVKDETRSMRTKEFANDYRYFPCPDLVPHEISEDLVKEVKDNLSELPEEKQKRLMETHNLNEYDASVLCADKSIANFFEEVAKGANAELAAKWIIGDLNALLNKNDISLKESKVDAANFSKLIQNISNNTISGKIAKDVLDEVWQSGEDVAKIIEGQGMQQISDEGELEKIIDKILTENISQVEAYKSGKDKLFGFFVGQVMKATHGKANPSLVNQILKDKLK</sequence>
<dbReference type="SUPFAM" id="SSF55931">
    <property type="entry name" value="Glutamine synthetase/guanido kinase"/>
    <property type="match status" value="1"/>
</dbReference>
<feature type="domain" description="Asn/Gln amidotransferase" evidence="12">
    <location>
        <begin position="331"/>
        <end position="477"/>
    </location>
</feature>
<evidence type="ECO:0000256" key="9">
    <source>
        <dbReference type="ARBA" id="ARBA00047380"/>
    </source>
</evidence>
<dbReference type="AlphaFoldDB" id="A0A9Q8X189"/>
<keyword evidence="6 11" id="KW-0067">ATP-binding</keyword>
<dbReference type="Pfam" id="PF02934">
    <property type="entry name" value="GatB_N"/>
    <property type="match status" value="1"/>
</dbReference>
<accession>A0A9Q8X189</accession>
<dbReference type="NCBIfam" id="NF004015">
    <property type="entry name" value="PRK05477.1-5"/>
    <property type="match status" value="1"/>
</dbReference>
<dbReference type="GO" id="GO:0050567">
    <property type="term" value="F:glutaminyl-tRNA synthase (glutamine-hydrolyzing) activity"/>
    <property type="evidence" value="ECO:0007669"/>
    <property type="project" value="UniProtKB-UniRule"/>
</dbReference>